<feature type="binding site" description="axial binding residue" evidence="18">
    <location>
        <position position="196"/>
    </location>
    <ligand>
        <name>heme b</name>
        <dbReference type="ChEBI" id="CHEBI:60344"/>
    </ligand>
    <ligandPart>
        <name>Fe</name>
        <dbReference type="ChEBI" id="CHEBI:18248"/>
    </ligandPart>
</feature>
<evidence type="ECO:0000256" key="18">
    <source>
        <dbReference type="PIRSR" id="PIRSR600823-3"/>
    </source>
</evidence>
<dbReference type="PANTHER" id="PTHR31388:SF264">
    <property type="entry name" value="PEROXIDASE 59"/>
    <property type="match status" value="1"/>
</dbReference>
<dbReference type="EC" id="1.11.1.7" evidence="4 21"/>
<comment type="similarity">
    <text evidence="21">Belongs to the peroxidase family. Classical plant (class III) peroxidase subfamily.</text>
</comment>
<keyword evidence="22" id="KW-1133">Transmembrane helix</keyword>
<feature type="binding site" evidence="18">
    <location>
        <position position="75"/>
    </location>
    <ligand>
        <name>Ca(2+)</name>
        <dbReference type="ChEBI" id="CHEBI:29108"/>
        <label>1</label>
    </ligand>
</feature>
<feature type="active site" description="Proton acceptor" evidence="16">
    <location>
        <position position="69"/>
    </location>
</feature>
<evidence type="ECO:0000256" key="19">
    <source>
        <dbReference type="PIRSR" id="PIRSR600823-4"/>
    </source>
</evidence>
<keyword evidence="13 20" id="KW-1015">Disulfide bond</keyword>
<feature type="binding site" evidence="18">
    <location>
        <position position="249"/>
    </location>
    <ligand>
        <name>Ca(2+)</name>
        <dbReference type="ChEBI" id="CHEBI:29108"/>
        <label>2</label>
    </ligand>
</feature>
<comment type="subcellular location">
    <subcellularLocation>
        <location evidence="21">Secreted</location>
    </subcellularLocation>
</comment>
<feature type="binding site" evidence="18">
    <location>
        <position position="79"/>
    </location>
    <ligand>
        <name>Ca(2+)</name>
        <dbReference type="ChEBI" id="CHEBI:29108"/>
        <label>1</label>
    </ligand>
</feature>
<dbReference type="AlphaFoldDB" id="A0AAD3XS08"/>
<dbReference type="FunFam" id="1.10.420.10:FF:000006">
    <property type="entry name" value="Peroxidase"/>
    <property type="match status" value="1"/>
</dbReference>
<feature type="binding site" evidence="17">
    <location>
        <position position="166"/>
    </location>
    <ligand>
        <name>substrate</name>
    </ligand>
</feature>
<keyword evidence="11 21" id="KW-0560">Oxidoreductase</keyword>
<dbReference type="GO" id="GO:0020037">
    <property type="term" value="F:heme binding"/>
    <property type="evidence" value="ECO:0007669"/>
    <property type="project" value="UniProtKB-UniRule"/>
</dbReference>
<evidence type="ECO:0000256" key="7">
    <source>
        <dbReference type="ARBA" id="ARBA00022617"/>
    </source>
</evidence>
<evidence type="ECO:0000256" key="22">
    <source>
        <dbReference type="SAM" id="Phobius"/>
    </source>
</evidence>
<evidence type="ECO:0000256" key="21">
    <source>
        <dbReference type="RuleBase" id="RU362060"/>
    </source>
</evidence>
<feature type="domain" description="Plant heme peroxidase family profile" evidence="23">
    <location>
        <begin position="28"/>
        <end position="321"/>
    </location>
</feature>
<dbReference type="InterPro" id="IPR000823">
    <property type="entry name" value="Peroxidase_pln"/>
</dbReference>
<feature type="binding site" evidence="18">
    <location>
        <position position="91"/>
    </location>
    <ligand>
        <name>Ca(2+)</name>
        <dbReference type="ChEBI" id="CHEBI:29108"/>
        <label>1</label>
    </ligand>
</feature>
<evidence type="ECO:0000313" key="25">
    <source>
        <dbReference type="Proteomes" id="UP001279734"/>
    </source>
</evidence>
<evidence type="ECO:0000256" key="3">
    <source>
        <dbReference type="ARBA" id="ARBA00006873"/>
    </source>
</evidence>
<feature type="binding site" evidence="18">
    <location>
        <position position="241"/>
    </location>
    <ligand>
        <name>Ca(2+)</name>
        <dbReference type="ChEBI" id="CHEBI:29108"/>
        <label>2</label>
    </ligand>
</feature>
<comment type="function">
    <text evidence="2">Removal of H(2)O(2), oxidation of toxic reductants, biosynthesis and degradation of lignin, suberization, auxin catabolism, response to environmental stresses such as wounding, pathogen attack and oxidative stress. These functions might be dependent on each isozyme/isoform in each plant tissue.</text>
</comment>
<evidence type="ECO:0000256" key="11">
    <source>
        <dbReference type="ARBA" id="ARBA00023002"/>
    </source>
</evidence>
<keyword evidence="14" id="KW-0325">Glycoprotein</keyword>
<evidence type="ECO:0000313" key="24">
    <source>
        <dbReference type="EMBL" id="GMH15432.1"/>
    </source>
</evidence>
<feature type="transmembrane region" description="Helical" evidence="22">
    <location>
        <begin position="6"/>
        <end position="26"/>
    </location>
</feature>
<evidence type="ECO:0000256" key="20">
    <source>
        <dbReference type="PIRSR" id="PIRSR600823-5"/>
    </source>
</evidence>
<evidence type="ECO:0000256" key="4">
    <source>
        <dbReference type="ARBA" id="ARBA00012313"/>
    </source>
</evidence>
<feature type="binding site" evidence="18">
    <location>
        <position position="77"/>
    </location>
    <ligand>
        <name>Ca(2+)</name>
        <dbReference type="ChEBI" id="CHEBI:29108"/>
        <label>1</label>
    </ligand>
</feature>
<sequence>MACREFYYLLPVLVLITVSLSLQIHGSKLSPDYYSRTCPKALSIVKEGVIAAIKNETRMGASLLRLHFHDCFVNGCDGSVLLDDNATFTGEKTALPNNGSIRGFGVVDHIKAELEKACPRVVSCADILAIAARDSVVYLGGPSWVVRLGRRDSLTANRTAANVFIPAPTLNLSALNSSFAVQGLSFKDMVALSGSHTIGFARCVSFRARIYNDTDINASFANSLKKKCPVSENNNVLQGLDYQTPFYFDNDYYGNLLVKKGLLHSDQELYNGNAADYLVKRFTKHSSDFFNDFATAMVKMGNIRPLTGKKGEIRVNCRKAD</sequence>
<keyword evidence="5 21" id="KW-0964">Secreted</keyword>
<accession>A0AAD3XS08</accession>
<evidence type="ECO:0000256" key="17">
    <source>
        <dbReference type="PIRSR" id="PIRSR600823-2"/>
    </source>
</evidence>
<comment type="caution">
    <text evidence="24">The sequence shown here is derived from an EMBL/GenBank/DDBJ whole genome shotgun (WGS) entry which is preliminary data.</text>
</comment>
<dbReference type="SUPFAM" id="SSF48113">
    <property type="entry name" value="Heme-dependent peroxidases"/>
    <property type="match status" value="1"/>
</dbReference>
<evidence type="ECO:0000256" key="15">
    <source>
        <dbReference type="ARBA" id="ARBA00023324"/>
    </source>
</evidence>
<dbReference type="Gene3D" id="1.10.420.10">
    <property type="entry name" value="Peroxidase, domain 2"/>
    <property type="match status" value="1"/>
</dbReference>
<evidence type="ECO:0000256" key="1">
    <source>
        <dbReference type="ARBA" id="ARBA00000189"/>
    </source>
</evidence>
<keyword evidence="8 18" id="KW-0479">Metal-binding</keyword>
<dbReference type="InterPro" id="IPR033905">
    <property type="entry name" value="Secretory_peroxidase"/>
</dbReference>
<dbReference type="InterPro" id="IPR019794">
    <property type="entry name" value="Peroxidases_AS"/>
</dbReference>
<evidence type="ECO:0000256" key="2">
    <source>
        <dbReference type="ARBA" id="ARBA00002322"/>
    </source>
</evidence>
<dbReference type="GO" id="GO:0042744">
    <property type="term" value="P:hydrogen peroxide catabolic process"/>
    <property type="evidence" value="ECO:0007669"/>
    <property type="project" value="UniProtKB-KW"/>
</dbReference>
<evidence type="ECO:0000256" key="13">
    <source>
        <dbReference type="ARBA" id="ARBA00023157"/>
    </source>
</evidence>
<feature type="binding site" evidence="18">
    <location>
        <position position="73"/>
    </location>
    <ligand>
        <name>Ca(2+)</name>
        <dbReference type="ChEBI" id="CHEBI:29108"/>
        <label>1</label>
    </ligand>
</feature>
<dbReference type="GO" id="GO:0006979">
    <property type="term" value="P:response to oxidative stress"/>
    <property type="evidence" value="ECO:0007669"/>
    <property type="project" value="UniProtKB-UniRule"/>
</dbReference>
<dbReference type="Pfam" id="PF00141">
    <property type="entry name" value="peroxidase"/>
    <property type="match status" value="1"/>
</dbReference>
<dbReference type="Proteomes" id="UP001279734">
    <property type="component" value="Unassembled WGS sequence"/>
</dbReference>
<dbReference type="PANTHER" id="PTHR31388">
    <property type="entry name" value="PEROXIDASE 72-RELATED"/>
    <property type="match status" value="1"/>
</dbReference>
<dbReference type="EMBL" id="BSYO01000015">
    <property type="protein sequence ID" value="GMH15432.1"/>
    <property type="molecule type" value="Genomic_DNA"/>
</dbReference>
<dbReference type="PROSITE" id="PS50873">
    <property type="entry name" value="PEROXIDASE_4"/>
    <property type="match status" value="1"/>
</dbReference>
<dbReference type="PROSITE" id="PS00436">
    <property type="entry name" value="PEROXIDASE_2"/>
    <property type="match status" value="1"/>
</dbReference>
<keyword evidence="10 18" id="KW-0106">Calcium</keyword>
<dbReference type="InterPro" id="IPR019793">
    <property type="entry name" value="Peroxidases_heam-ligand_BS"/>
</dbReference>
<gene>
    <name evidence="24" type="ORF">Nepgr_017273</name>
</gene>
<dbReference type="GO" id="GO:0005576">
    <property type="term" value="C:extracellular region"/>
    <property type="evidence" value="ECO:0007669"/>
    <property type="project" value="UniProtKB-SubCell"/>
</dbReference>
<keyword evidence="9" id="KW-0732">Signal</keyword>
<feature type="disulfide bond" evidence="20">
    <location>
        <begin position="124"/>
        <end position="317"/>
    </location>
</feature>
<dbReference type="InterPro" id="IPR002016">
    <property type="entry name" value="Haem_peroxidase"/>
</dbReference>
<feature type="disulfide bond" evidence="20">
    <location>
        <begin position="38"/>
        <end position="118"/>
    </location>
</feature>
<keyword evidence="15 21" id="KW-0376">Hydrogen peroxide</keyword>
<dbReference type="PROSITE" id="PS00435">
    <property type="entry name" value="PEROXIDASE_1"/>
    <property type="match status" value="1"/>
</dbReference>
<feature type="disulfide bond" evidence="20">
    <location>
        <begin position="203"/>
        <end position="228"/>
    </location>
</feature>
<feature type="binding site" evidence="18">
    <location>
        <position position="244"/>
    </location>
    <ligand>
        <name>Ca(2+)</name>
        <dbReference type="ChEBI" id="CHEBI:29108"/>
        <label>2</label>
    </ligand>
</feature>
<keyword evidence="22" id="KW-0812">Transmembrane</keyword>
<dbReference type="GO" id="GO:0140825">
    <property type="term" value="F:lactoperoxidase activity"/>
    <property type="evidence" value="ECO:0007669"/>
    <property type="project" value="UniProtKB-EC"/>
</dbReference>
<dbReference type="PRINTS" id="PR00458">
    <property type="entry name" value="PEROXIDASE"/>
</dbReference>
<keyword evidence="12 18" id="KW-0408">Iron</keyword>
<reference evidence="24" key="1">
    <citation type="submission" date="2023-05" db="EMBL/GenBank/DDBJ databases">
        <title>Nepenthes gracilis genome sequencing.</title>
        <authorList>
            <person name="Fukushima K."/>
        </authorList>
    </citation>
    <scope>NUCLEOTIDE SEQUENCE</scope>
    <source>
        <strain evidence="24">SING2019-196</strain>
    </source>
</reference>
<comment type="catalytic activity">
    <reaction evidence="1 21">
        <text>2 a phenolic donor + H2O2 = 2 a phenolic radical donor + 2 H2O</text>
        <dbReference type="Rhea" id="RHEA:56136"/>
        <dbReference type="ChEBI" id="CHEBI:15377"/>
        <dbReference type="ChEBI" id="CHEBI:16240"/>
        <dbReference type="ChEBI" id="CHEBI:139520"/>
        <dbReference type="ChEBI" id="CHEBI:139521"/>
        <dbReference type="EC" id="1.11.1.7"/>
    </reaction>
</comment>
<feature type="binding site" evidence="18">
    <location>
        <position position="197"/>
    </location>
    <ligand>
        <name>Ca(2+)</name>
        <dbReference type="ChEBI" id="CHEBI:29108"/>
        <label>2</label>
    </ligand>
</feature>
<name>A0AAD3XS08_NEPGR</name>
<feature type="site" description="Transition state stabilizer" evidence="19">
    <location>
        <position position="65"/>
    </location>
</feature>
<comment type="cofactor">
    <cofactor evidence="18 21">
        <name>Ca(2+)</name>
        <dbReference type="ChEBI" id="CHEBI:29108"/>
    </cofactor>
    <text evidence="18 21">Binds 2 calcium ions per subunit.</text>
</comment>
<dbReference type="GO" id="GO:0046872">
    <property type="term" value="F:metal ion binding"/>
    <property type="evidence" value="ECO:0007669"/>
    <property type="project" value="UniProtKB-UniRule"/>
</dbReference>
<evidence type="ECO:0000256" key="16">
    <source>
        <dbReference type="PIRSR" id="PIRSR600823-1"/>
    </source>
</evidence>
<dbReference type="Gene3D" id="1.10.520.10">
    <property type="match status" value="1"/>
</dbReference>
<feature type="disulfide bond" evidence="20">
    <location>
        <begin position="71"/>
        <end position="76"/>
    </location>
</feature>
<dbReference type="FunFam" id="1.10.520.10:FF:000001">
    <property type="entry name" value="Peroxidase"/>
    <property type="match status" value="1"/>
</dbReference>
<evidence type="ECO:0000256" key="8">
    <source>
        <dbReference type="ARBA" id="ARBA00022723"/>
    </source>
</evidence>
<keyword evidence="22" id="KW-0472">Membrane</keyword>
<dbReference type="CDD" id="cd00693">
    <property type="entry name" value="secretory_peroxidase"/>
    <property type="match status" value="1"/>
</dbReference>
<protein>
    <recommendedName>
        <fullName evidence="4 21">Peroxidase</fullName>
        <ecNumber evidence="4 21">1.11.1.7</ecNumber>
    </recommendedName>
</protein>
<comment type="similarity">
    <text evidence="3">Belongs to the peroxidase family. Ascorbate peroxidase subfamily.</text>
</comment>
<keyword evidence="6 21" id="KW-0575">Peroxidase</keyword>
<proteinExistence type="inferred from homology"/>
<evidence type="ECO:0000256" key="6">
    <source>
        <dbReference type="ARBA" id="ARBA00022559"/>
    </source>
</evidence>
<evidence type="ECO:0000256" key="9">
    <source>
        <dbReference type="ARBA" id="ARBA00022729"/>
    </source>
</evidence>
<feature type="binding site" evidence="18">
    <location>
        <position position="70"/>
    </location>
    <ligand>
        <name>Ca(2+)</name>
        <dbReference type="ChEBI" id="CHEBI:29108"/>
        <label>1</label>
    </ligand>
</feature>
<dbReference type="InterPro" id="IPR010255">
    <property type="entry name" value="Haem_peroxidase_sf"/>
</dbReference>
<comment type="cofactor">
    <cofactor evidence="18 21">
        <name>heme b</name>
        <dbReference type="ChEBI" id="CHEBI:60344"/>
    </cofactor>
    <text evidence="18 21">Binds 1 heme b (iron(II)-protoporphyrin IX) group per subunit.</text>
</comment>
<evidence type="ECO:0000256" key="10">
    <source>
        <dbReference type="ARBA" id="ARBA00022837"/>
    </source>
</evidence>
<evidence type="ECO:0000259" key="23">
    <source>
        <dbReference type="PROSITE" id="PS50873"/>
    </source>
</evidence>
<keyword evidence="25" id="KW-1185">Reference proteome</keyword>
<keyword evidence="7 21" id="KW-0349">Heme</keyword>
<evidence type="ECO:0000256" key="14">
    <source>
        <dbReference type="ARBA" id="ARBA00023180"/>
    </source>
</evidence>
<evidence type="ECO:0000256" key="5">
    <source>
        <dbReference type="ARBA" id="ARBA00022525"/>
    </source>
</evidence>
<evidence type="ECO:0000256" key="12">
    <source>
        <dbReference type="ARBA" id="ARBA00023004"/>
    </source>
</evidence>
<organism evidence="24 25">
    <name type="scientific">Nepenthes gracilis</name>
    <name type="common">Slender pitcher plant</name>
    <dbReference type="NCBI Taxonomy" id="150966"/>
    <lineage>
        <taxon>Eukaryota</taxon>
        <taxon>Viridiplantae</taxon>
        <taxon>Streptophyta</taxon>
        <taxon>Embryophyta</taxon>
        <taxon>Tracheophyta</taxon>
        <taxon>Spermatophyta</taxon>
        <taxon>Magnoliopsida</taxon>
        <taxon>eudicotyledons</taxon>
        <taxon>Gunneridae</taxon>
        <taxon>Pentapetalae</taxon>
        <taxon>Caryophyllales</taxon>
        <taxon>Nepenthaceae</taxon>
        <taxon>Nepenthes</taxon>
    </lineage>
</organism>
<dbReference type="PRINTS" id="PR00461">
    <property type="entry name" value="PLPEROXIDASE"/>
</dbReference>